<proteinExistence type="predicted"/>
<feature type="domain" description="SH3" evidence="5">
    <location>
        <begin position="341"/>
        <end position="400"/>
    </location>
</feature>
<dbReference type="InterPro" id="IPR036028">
    <property type="entry name" value="SH3-like_dom_sf"/>
</dbReference>
<organism evidence="6 7">
    <name type="scientific">Aegilops tauschii subsp. strangulata</name>
    <name type="common">Goatgrass</name>
    <dbReference type="NCBI Taxonomy" id="200361"/>
    <lineage>
        <taxon>Eukaryota</taxon>
        <taxon>Viridiplantae</taxon>
        <taxon>Streptophyta</taxon>
        <taxon>Embryophyta</taxon>
        <taxon>Tracheophyta</taxon>
        <taxon>Spermatophyta</taxon>
        <taxon>Magnoliopsida</taxon>
        <taxon>Liliopsida</taxon>
        <taxon>Poales</taxon>
        <taxon>Poaceae</taxon>
        <taxon>BOP clade</taxon>
        <taxon>Pooideae</taxon>
        <taxon>Triticodae</taxon>
        <taxon>Triticeae</taxon>
        <taxon>Triticinae</taxon>
        <taxon>Aegilops</taxon>
    </lineage>
</organism>
<protein>
    <recommendedName>
        <fullName evidence="5">SH3 domain-containing protein</fullName>
    </recommendedName>
</protein>
<dbReference type="GO" id="GO:0012505">
    <property type="term" value="C:endomembrane system"/>
    <property type="evidence" value="ECO:0007669"/>
    <property type="project" value="EnsemblPlants"/>
</dbReference>
<dbReference type="PANTHER" id="PTHR14167:SF30">
    <property type="entry name" value="SH3 DOMAIN-CONTAINING PROTEIN 1"/>
    <property type="match status" value="1"/>
</dbReference>
<dbReference type="Gene3D" id="1.20.1270.60">
    <property type="entry name" value="Arfaptin homology (AH) domain/BAR domain"/>
    <property type="match status" value="1"/>
</dbReference>
<keyword evidence="4" id="KW-0812">Transmembrane</keyword>
<feature type="region of interest" description="Disordered" evidence="3">
    <location>
        <begin position="287"/>
        <end position="335"/>
    </location>
</feature>
<evidence type="ECO:0000313" key="6">
    <source>
        <dbReference type="EnsemblPlants" id="AET4Gv20541600.5"/>
    </source>
</evidence>
<dbReference type="InterPro" id="IPR001452">
    <property type="entry name" value="SH3_domain"/>
</dbReference>
<dbReference type="PROSITE" id="PS50002">
    <property type="entry name" value="SH3"/>
    <property type="match status" value="1"/>
</dbReference>
<name>A0A453IEY6_AEGTS</name>
<evidence type="ECO:0000256" key="2">
    <source>
        <dbReference type="PROSITE-ProRule" id="PRU00192"/>
    </source>
</evidence>
<evidence type="ECO:0000256" key="1">
    <source>
        <dbReference type="ARBA" id="ARBA00022443"/>
    </source>
</evidence>
<feature type="compositionally biased region" description="Low complexity" evidence="3">
    <location>
        <begin position="296"/>
        <end position="315"/>
    </location>
</feature>
<reference evidence="7" key="2">
    <citation type="journal article" date="2017" name="Nat. Plants">
        <title>The Aegilops tauschii genome reveals multiple impacts of transposons.</title>
        <authorList>
            <person name="Zhao G."/>
            <person name="Zou C."/>
            <person name="Li K."/>
            <person name="Wang K."/>
            <person name="Li T."/>
            <person name="Gao L."/>
            <person name="Zhang X."/>
            <person name="Wang H."/>
            <person name="Yang Z."/>
            <person name="Liu X."/>
            <person name="Jiang W."/>
            <person name="Mao L."/>
            <person name="Kong X."/>
            <person name="Jiao Y."/>
            <person name="Jia J."/>
        </authorList>
    </citation>
    <scope>NUCLEOTIDE SEQUENCE [LARGE SCALE GENOMIC DNA]</scope>
    <source>
        <strain evidence="7">cv. AL8/78</strain>
    </source>
</reference>
<keyword evidence="7" id="KW-1185">Reference proteome</keyword>
<keyword evidence="4" id="KW-1133">Transmembrane helix</keyword>
<dbReference type="SUPFAM" id="SSF50044">
    <property type="entry name" value="SH3-domain"/>
    <property type="match status" value="1"/>
</dbReference>
<evidence type="ECO:0000313" key="7">
    <source>
        <dbReference type="Proteomes" id="UP000015105"/>
    </source>
</evidence>
<dbReference type="Pfam" id="PF14604">
    <property type="entry name" value="SH3_9"/>
    <property type="match status" value="1"/>
</dbReference>
<reference evidence="6" key="5">
    <citation type="journal article" date="2021" name="G3 (Bethesda)">
        <title>Aegilops tauschii genome assembly Aet v5.0 features greater sequence contiguity and improved annotation.</title>
        <authorList>
            <person name="Wang L."/>
            <person name="Zhu T."/>
            <person name="Rodriguez J.C."/>
            <person name="Deal K.R."/>
            <person name="Dubcovsky J."/>
            <person name="McGuire P.E."/>
            <person name="Lux T."/>
            <person name="Spannagl M."/>
            <person name="Mayer K.F.X."/>
            <person name="Baldrich P."/>
            <person name="Meyers B.C."/>
            <person name="Huo N."/>
            <person name="Gu Y.Q."/>
            <person name="Zhou H."/>
            <person name="Devos K.M."/>
            <person name="Bennetzen J.L."/>
            <person name="Unver T."/>
            <person name="Budak H."/>
            <person name="Gulick P.J."/>
            <person name="Galiba G."/>
            <person name="Kalapos B."/>
            <person name="Nelson D.R."/>
            <person name="Li P."/>
            <person name="You F.M."/>
            <person name="Luo M.C."/>
            <person name="Dvorak J."/>
        </authorList>
    </citation>
    <scope>NUCLEOTIDE SEQUENCE [LARGE SCALE GENOMIC DNA]</scope>
    <source>
        <strain evidence="6">cv. AL8/78</strain>
    </source>
</reference>
<feature type="transmembrane region" description="Helical" evidence="4">
    <location>
        <begin position="80"/>
        <end position="99"/>
    </location>
</feature>
<dbReference type="SUPFAM" id="SSF103657">
    <property type="entry name" value="BAR/IMD domain-like"/>
    <property type="match status" value="1"/>
</dbReference>
<reference evidence="6" key="3">
    <citation type="journal article" date="2017" name="Nature">
        <title>Genome sequence of the progenitor of the wheat D genome Aegilops tauschii.</title>
        <authorList>
            <person name="Luo M.C."/>
            <person name="Gu Y.Q."/>
            <person name="Puiu D."/>
            <person name="Wang H."/>
            <person name="Twardziok S.O."/>
            <person name="Deal K.R."/>
            <person name="Huo N."/>
            <person name="Zhu T."/>
            <person name="Wang L."/>
            <person name="Wang Y."/>
            <person name="McGuire P.E."/>
            <person name="Liu S."/>
            <person name="Long H."/>
            <person name="Ramasamy R.K."/>
            <person name="Rodriguez J.C."/>
            <person name="Van S.L."/>
            <person name="Yuan L."/>
            <person name="Wang Z."/>
            <person name="Xia Z."/>
            <person name="Xiao L."/>
            <person name="Anderson O.D."/>
            <person name="Ouyang S."/>
            <person name="Liang Y."/>
            <person name="Zimin A.V."/>
            <person name="Pertea G."/>
            <person name="Qi P."/>
            <person name="Bennetzen J.L."/>
            <person name="Dai X."/>
            <person name="Dawson M.W."/>
            <person name="Muller H.G."/>
            <person name="Kugler K."/>
            <person name="Rivarola-Duarte L."/>
            <person name="Spannagl M."/>
            <person name="Mayer K.F.X."/>
            <person name="Lu F.H."/>
            <person name="Bevan M.W."/>
            <person name="Leroy P."/>
            <person name="Li P."/>
            <person name="You F.M."/>
            <person name="Sun Q."/>
            <person name="Liu Z."/>
            <person name="Lyons E."/>
            <person name="Wicker T."/>
            <person name="Salzberg S.L."/>
            <person name="Devos K.M."/>
            <person name="Dvorak J."/>
        </authorList>
    </citation>
    <scope>NUCLEOTIDE SEQUENCE [LARGE SCALE GENOMIC DNA]</scope>
    <source>
        <strain evidence="6">cv. AL8/78</strain>
    </source>
</reference>
<evidence type="ECO:0000259" key="5">
    <source>
        <dbReference type="PROSITE" id="PS50002"/>
    </source>
</evidence>
<dbReference type="EnsemblPlants" id="AET4Gv20541600.5">
    <property type="protein sequence ID" value="AET4Gv20541600.5"/>
    <property type="gene ID" value="AET4Gv20541600"/>
</dbReference>
<dbReference type="Proteomes" id="UP000015105">
    <property type="component" value="Chromosome 4D"/>
</dbReference>
<dbReference type="InterPro" id="IPR027267">
    <property type="entry name" value="AH/BAR_dom_sf"/>
</dbReference>
<dbReference type="InterPro" id="IPR050384">
    <property type="entry name" value="Endophilin_SH3RF"/>
</dbReference>
<accession>A0A453IEY6</accession>
<dbReference type="GO" id="GO:0030276">
    <property type="term" value="F:clathrin binding"/>
    <property type="evidence" value="ECO:0007669"/>
    <property type="project" value="EnsemblPlants"/>
</dbReference>
<dbReference type="PANTHER" id="PTHR14167">
    <property type="entry name" value="SH3 DOMAIN-CONTAINING"/>
    <property type="match status" value="1"/>
</dbReference>
<dbReference type="Gramene" id="AET4Gv20541600.5">
    <property type="protein sequence ID" value="AET4Gv20541600.5"/>
    <property type="gene ID" value="AET4Gv20541600"/>
</dbReference>
<keyword evidence="4" id="KW-0472">Membrane</keyword>
<keyword evidence="1 2" id="KW-0728">SH3 domain</keyword>
<evidence type="ECO:0000256" key="3">
    <source>
        <dbReference type="SAM" id="MobiDB-lite"/>
    </source>
</evidence>
<dbReference type="AlphaFoldDB" id="A0A453IEY6"/>
<evidence type="ECO:0000256" key="4">
    <source>
        <dbReference type="SAM" id="Phobius"/>
    </source>
</evidence>
<reference evidence="7" key="1">
    <citation type="journal article" date="2014" name="Science">
        <title>Ancient hybridizations among the ancestral genomes of bread wheat.</title>
        <authorList>
            <consortium name="International Wheat Genome Sequencing Consortium,"/>
            <person name="Marcussen T."/>
            <person name="Sandve S.R."/>
            <person name="Heier L."/>
            <person name="Spannagl M."/>
            <person name="Pfeifer M."/>
            <person name="Jakobsen K.S."/>
            <person name="Wulff B.B."/>
            <person name="Steuernagel B."/>
            <person name="Mayer K.F."/>
            <person name="Olsen O.A."/>
        </authorList>
    </citation>
    <scope>NUCLEOTIDE SEQUENCE [LARGE SCALE GENOMIC DNA]</scope>
    <source>
        <strain evidence="7">cv. AL8/78</strain>
    </source>
</reference>
<dbReference type="Gene3D" id="2.30.30.40">
    <property type="entry name" value="SH3 Domains"/>
    <property type="match status" value="1"/>
</dbReference>
<feature type="compositionally biased region" description="Polar residues" evidence="3">
    <location>
        <begin position="317"/>
        <end position="335"/>
    </location>
</feature>
<sequence>MPCFFACSTLERVTFTLQAVRKTFSARHNQDTSLVDEAELECHQNLQKLYNTTRAAKHFQRTIVRGLEGFVAVSTKQMEIGNFTLFFVVVVVCAYASILRCCQAIMFLPVVKKLAEDCCKYGNNNQNLGFVLGKASVEFGKSHSQMEIEREKLLRVLGEQVFEPLREMIMSAPLEDARLLTYRYQRIRQDMESQIADVVRRQLKSKESSGNTDSVKLQHAESKLSELRTTLAALGKEATAAMEAVEAQQQQITFDRLLAMVDAERTYHQNVADILNKLHDEMLNARPHEESDNNDDVPSSDPSSEPKVSSPKVSPTHVHSNSISEDPALTETSEPTRNGQEVHYVGEVIHPFDGQADGELSISVGDFVVVRQVSPNGWSEGECKGKAGWFPSAYVEQRDKAPASKVIEPGRLTA</sequence>
<dbReference type="SMART" id="SM00326">
    <property type="entry name" value="SH3"/>
    <property type="match status" value="1"/>
</dbReference>
<reference evidence="6" key="4">
    <citation type="submission" date="2019-03" db="UniProtKB">
        <authorList>
            <consortium name="EnsemblPlants"/>
        </authorList>
    </citation>
    <scope>IDENTIFICATION</scope>
</reference>